<dbReference type="InParanoid" id="A7T893"/>
<evidence type="ECO:0000313" key="9">
    <source>
        <dbReference type="EMBL" id="EDO27801.1"/>
    </source>
</evidence>
<dbReference type="HOGENOM" id="CLU_018596_1_1_1"/>
<keyword evidence="10" id="KW-1185">Reference proteome</keyword>
<dbReference type="KEGG" id="nve:5498141"/>
<comment type="subcellular location">
    <subcellularLocation>
        <location evidence="1 6">Nucleus</location>
    </subcellularLocation>
</comment>
<dbReference type="PhylomeDB" id="A7T893"/>
<dbReference type="GO" id="GO:0006260">
    <property type="term" value="P:DNA replication"/>
    <property type="evidence" value="ECO:0007669"/>
    <property type="project" value="UniProtKB-UniRule"/>
</dbReference>
<dbReference type="OMA" id="QIAHSDE"/>
<feature type="domain" description="Origin recognition complex subunit 2 winged-helix" evidence="8">
    <location>
        <begin position="117"/>
        <end position="177"/>
    </location>
</feature>
<dbReference type="InterPro" id="IPR056772">
    <property type="entry name" value="RecA-like_ORC2"/>
</dbReference>
<dbReference type="PANTHER" id="PTHR14052">
    <property type="entry name" value="ORIGIN RECOGNITION COMPLEX SUBUNIT 2"/>
    <property type="match status" value="1"/>
</dbReference>
<evidence type="ECO:0000256" key="4">
    <source>
        <dbReference type="ARBA" id="ARBA00022705"/>
    </source>
</evidence>
<keyword evidence="5 6" id="KW-0539">Nucleus</keyword>
<dbReference type="GO" id="GO:0003688">
    <property type="term" value="F:DNA replication origin binding"/>
    <property type="evidence" value="ECO:0000318"/>
    <property type="project" value="GO_Central"/>
</dbReference>
<dbReference type="PANTHER" id="PTHR14052:SF0">
    <property type="entry name" value="ORIGIN RECOGNITION COMPLEX SUBUNIT 2"/>
    <property type="match status" value="1"/>
</dbReference>
<dbReference type="InterPro" id="IPR056773">
    <property type="entry name" value="WHD_ORC2"/>
</dbReference>
<organism evidence="9 10">
    <name type="scientific">Nematostella vectensis</name>
    <name type="common">Starlet sea anemone</name>
    <dbReference type="NCBI Taxonomy" id="45351"/>
    <lineage>
        <taxon>Eukaryota</taxon>
        <taxon>Metazoa</taxon>
        <taxon>Cnidaria</taxon>
        <taxon>Anthozoa</taxon>
        <taxon>Hexacorallia</taxon>
        <taxon>Actiniaria</taxon>
        <taxon>Edwardsiidae</taxon>
        <taxon>Nematostella</taxon>
    </lineage>
</organism>
<accession>A7T893</accession>
<comment type="similarity">
    <text evidence="2 6">Belongs to the ORC2 family.</text>
</comment>
<dbReference type="Pfam" id="PF04084">
    <property type="entry name" value="RecA-like_ORC2"/>
    <property type="match status" value="1"/>
</dbReference>
<keyword evidence="4 6" id="KW-0235">DNA replication</keyword>
<dbReference type="GO" id="GO:0005664">
    <property type="term" value="C:nuclear origin of replication recognition complex"/>
    <property type="evidence" value="ECO:0000318"/>
    <property type="project" value="GO_Central"/>
</dbReference>
<sequence length="190" mass="21804">LYLIIHNIDGPMLRSKKTQTILSLLAESPLIHIIASIDHINAPLVWDQSMCSRFKWLWNDVSTFEPYVEETSYENSLLVQQSGALALSSMAHVMRSLTPNGQGIFLVIVKKQLEEKDNSSYIGIAMHDLYTACRERFLVNSEQTLRAQLTEFRDHKLIRSRKGADAVEHLHIPLDTATLKQFLEEQEQNR</sequence>
<dbReference type="Proteomes" id="UP000001593">
    <property type="component" value="Unassembled WGS sequence"/>
</dbReference>
<proteinExistence type="inferred from homology"/>
<name>A7T893_NEMVE</name>
<comment type="function">
    <text evidence="6">Component of the origin recognition complex (ORC) that binds origins of replication. DNA-binding is ATP-dependent. ORC is required to assemble the pre-replication complex necessary to initiate DNA replication.</text>
</comment>
<protein>
    <recommendedName>
        <fullName evidence="3 6">Origin recognition complex subunit 2</fullName>
    </recommendedName>
</protein>
<evidence type="ECO:0000256" key="1">
    <source>
        <dbReference type="ARBA" id="ARBA00004123"/>
    </source>
</evidence>
<evidence type="ECO:0000256" key="6">
    <source>
        <dbReference type="RuleBase" id="RU368084"/>
    </source>
</evidence>
<dbReference type="STRING" id="45351.A7T893"/>
<dbReference type="Pfam" id="PF24882">
    <property type="entry name" value="WHD_ORC2"/>
    <property type="match status" value="1"/>
</dbReference>
<evidence type="ECO:0000256" key="5">
    <source>
        <dbReference type="ARBA" id="ARBA00023242"/>
    </source>
</evidence>
<evidence type="ECO:0000256" key="2">
    <source>
        <dbReference type="ARBA" id="ARBA00007421"/>
    </source>
</evidence>
<gene>
    <name evidence="9" type="ORF">NEMVEDRAFT_v1g149889</name>
</gene>
<evidence type="ECO:0000259" key="7">
    <source>
        <dbReference type="Pfam" id="PF04084"/>
    </source>
</evidence>
<feature type="non-terminal residue" evidence="9">
    <location>
        <position position="1"/>
    </location>
</feature>
<comment type="subunit">
    <text evidence="6">Component of the origin recognition complex (ORC).</text>
</comment>
<dbReference type="AlphaFoldDB" id="A7T893"/>
<evidence type="ECO:0000256" key="3">
    <source>
        <dbReference type="ARBA" id="ARBA00019080"/>
    </source>
</evidence>
<dbReference type="InterPro" id="IPR007220">
    <property type="entry name" value="ORC2"/>
</dbReference>
<dbReference type="EMBL" id="DS472575">
    <property type="protein sequence ID" value="EDO27801.1"/>
    <property type="molecule type" value="Genomic_DNA"/>
</dbReference>
<reference evidence="9 10" key="1">
    <citation type="journal article" date="2007" name="Science">
        <title>Sea anemone genome reveals ancestral eumetazoan gene repertoire and genomic organization.</title>
        <authorList>
            <person name="Putnam N.H."/>
            <person name="Srivastava M."/>
            <person name="Hellsten U."/>
            <person name="Dirks B."/>
            <person name="Chapman J."/>
            <person name="Salamov A."/>
            <person name="Terry A."/>
            <person name="Shapiro H."/>
            <person name="Lindquist E."/>
            <person name="Kapitonov V.V."/>
            <person name="Jurka J."/>
            <person name="Genikhovich G."/>
            <person name="Grigoriev I.V."/>
            <person name="Lucas S.M."/>
            <person name="Steele R.E."/>
            <person name="Finnerty J.R."/>
            <person name="Technau U."/>
            <person name="Martindale M.Q."/>
            <person name="Rokhsar D.S."/>
        </authorList>
    </citation>
    <scope>NUCLEOTIDE SEQUENCE [LARGE SCALE GENOMIC DNA]</scope>
    <source>
        <strain evidence="10">CH2 X CH6</strain>
    </source>
</reference>
<evidence type="ECO:0000259" key="8">
    <source>
        <dbReference type="Pfam" id="PF24882"/>
    </source>
</evidence>
<feature type="domain" description="Origin recognition complex subunit 2 RecA-like" evidence="7">
    <location>
        <begin position="1"/>
        <end position="61"/>
    </location>
</feature>
<evidence type="ECO:0000313" key="10">
    <source>
        <dbReference type="Proteomes" id="UP000001593"/>
    </source>
</evidence>
<dbReference type="eggNOG" id="KOG2928">
    <property type="taxonomic scope" value="Eukaryota"/>
</dbReference>